<dbReference type="EMBL" id="CCEJ010000001">
    <property type="protein sequence ID" value="CDR32907.1"/>
    <property type="molecule type" value="Genomic_DNA"/>
</dbReference>
<dbReference type="InterPro" id="IPR011990">
    <property type="entry name" value="TPR-like_helical_dom_sf"/>
</dbReference>
<feature type="compositionally biased region" description="Polar residues" evidence="1">
    <location>
        <begin position="1337"/>
        <end position="1355"/>
    </location>
</feature>
<evidence type="ECO:0000313" key="2">
    <source>
        <dbReference type="EMBL" id="CDR32907.1"/>
    </source>
</evidence>
<feature type="compositionally biased region" description="Low complexity" evidence="1">
    <location>
        <begin position="1324"/>
        <end position="1336"/>
    </location>
</feature>
<dbReference type="STRING" id="1437425.CSEC_0063"/>
<name>A0A090CXR3_9BACT</name>
<dbReference type="PANTHER" id="PTHR12558:SF10">
    <property type="entry name" value="CELL DIVISION CYCLE PROTEIN 23 HOMOLOG"/>
    <property type="match status" value="1"/>
</dbReference>
<reference evidence="2" key="1">
    <citation type="submission" date="2013-12" db="EMBL/GenBank/DDBJ databases">
        <authorList>
            <person name="Linke B."/>
        </authorList>
    </citation>
    <scope>NUCLEOTIDE SEQUENCE [LARGE SCALE GENOMIC DNA]</scope>
    <source>
        <strain evidence="2">CRIB-18</strain>
    </source>
</reference>
<dbReference type="SUPFAM" id="SSF48452">
    <property type="entry name" value="TPR-like"/>
    <property type="match status" value="2"/>
</dbReference>
<gene>
    <name evidence="2" type="ORF">CSEC_0063</name>
</gene>
<evidence type="ECO:0000256" key="1">
    <source>
        <dbReference type="SAM" id="MobiDB-lite"/>
    </source>
</evidence>
<dbReference type="GO" id="GO:0031145">
    <property type="term" value="P:anaphase-promoting complex-dependent catabolic process"/>
    <property type="evidence" value="ECO:0007669"/>
    <property type="project" value="TreeGrafter"/>
</dbReference>
<dbReference type="Proteomes" id="UP000031552">
    <property type="component" value="Unassembled WGS sequence"/>
</dbReference>
<reference evidence="2" key="2">
    <citation type="submission" date="2014-09" db="EMBL/GenBank/DDBJ databases">
        <title>Criblamydia sequanensis harbors a mega-plasmid encoding arsenite resistance.</title>
        <authorList>
            <person name="Bertelli C."/>
            <person name="Goesmann A."/>
            <person name="Greub G."/>
        </authorList>
    </citation>
    <scope>NUCLEOTIDE SEQUENCE [LARGE SCALE GENOMIC DNA]</scope>
    <source>
        <strain evidence="2">CRIB-18</strain>
    </source>
</reference>
<dbReference type="GO" id="GO:0016567">
    <property type="term" value="P:protein ubiquitination"/>
    <property type="evidence" value="ECO:0007669"/>
    <property type="project" value="TreeGrafter"/>
</dbReference>
<proteinExistence type="predicted"/>
<accession>A0A090CXR3</accession>
<protein>
    <submittedName>
        <fullName evidence="2">Uncharacterized protein</fullName>
    </submittedName>
</protein>
<dbReference type="GO" id="GO:0051301">
    <property type="term" value="P:cell division"/>
    <property type="evidence" value="ECO:0007669"/>
    <property type="project" value="TreeGrafter"/>
</dbReference>
<dbReference type="Gene3D" id="1.25.40.10">
    <property type="entry name" value="Tetratricopeptide repeat domain"/>
    <property type="match status" value="2"/>
</dbReference>
<comment type="caution">
    <text evidence="2">The sequence shown here is derived from an EMBL/GenBank/DDBJ whole genome shotgun (WGS) entry which is preliminary data.</text>
</comment>
<evidence type="ECO:0000313" key="3">
    <source>
        <dbReference type="Proteomes" id="UP000031552"/>
    </source>
</evidence>
<dbReference type="RefSeq" id="WP_041016429.1">
    <property type="nucleotide sequence ID" value="NZ_CCEJ010000001.1"/>
</dbReference>
<sequence length="1672" mass="190424">MNFPSKEFDSPIFQNNSLSVGALDQSSTSAPSLKTTPYVETGVKVDDASLQILMSQETTIANISKPSNQFIPVNELESIMEELQSVEKGEKEKEKTDENEITYNLDFIESDPIDLPEGLDISFVPEEKGPIGQIDFDLSLLISLSEFEKAYLHLQTLKKNSSENYPASVNFFFQELSKSHSQAKNHYYRKNFNSAIDSLPSFENLKWNELEPWLYFLILKNYKIKIESLIGLERFEEAQKSIEEKIKQFPNILYLQSYLCNVLYKNSLYEKTIEAAENILSHYSSEDNPDKQTRDCLSHAHMMIGKSKLRLNHNLEDLEIQIPKLHEHFKAMLEYHPNDPFNRKNYIDFTIRITREPAAFLERIAPVMQTNCIGTAYEIARKLMSLEKLEPLYAFLKKYKEAILNTEHLTILYKLLRLCLKKSEAKDIFSLDITTVNLTSTPTEIVLGLTHCLENKRYFYLLDKALPPFKAAATGKQNNTLANTLEIIECESLLLSGFDKILSNKFWTNQAIFKNTGKSLNNLDSEIFSTFMLGISNFVLAEKCILSKESSSVLKNIVGAMKRYQSGLIKKEQLPQVNAALEKSILTPVEELAMAYFLRETGQQALYLSYLNKILINDPTNTYLTILAAKNTSLSTPLVRAKAWLSGIHKVKNPSQLAFEGLEDLLCLPIQDSMMTIVKFLFLALSLPSIEENLAATILKAKKAIEPYGFVINLSPLPSIAKRKPFEEVPYDKSKYLGFLINSIRSHSSDYMTFTYVFHLLPTEYEIRLLRDVITKEHLQYFNTVREEIDKASKKSSSEADQYIAKNLYSEALKLIAHCPCDPSFGKTYETILEQKISIHLKLKNYGEALKSCILGIARNPSSSFFNLRLAHIYLVKKEFKKSQYHYEFYLRNSDPKTHTHTTYYELALAINHQGKPPFEVAEALLKAIEKNPSASLLSYAFLFNNILDKVKGAETEIIQKLPECFLTTFFLANYHYKNRNYSEAYRACAQAWAEWVPGIIDPDLLSTLAWTYLRSSLEVHVYSQTVRYWIEENKKDPNSLKSILFELQFANIKEDPLLIMAAIEKFMTVFSKTPYLTKEIKSNLNYLYAKASFFMGKLNDAEKHLLISKKNAVTPFKVIVYLMRKNFKAAKQELQKIPENTFLHLLCRLFEDSQFKVLPEDCFERLEKALLEQRHLEYHIVYAHFLLEVNELTRLFNFLKTSVKITKPTSSSFLYLISSEAYVKKSDLKSALFYLSEGLKHSPDKKILFLKMVSLLMENLSILEYETFCFYCNELSNFKEKGLPLENFSAWHVQQVITDLKLKQIEHAIISQTAIKPISNPISSLQTQQPSTSLQARISPQVTPSSLQHPSPGSESLRKPTVGSQAAPITIPEGKQPDPIDPFQQMGERLSLFNQQVSANIRLLSAKLGIQSPQAQRNILPLQTSYTNVNKTPFVPTLPVKKAVSEIAPSQPEVSHQVFGESRGQNDIPKVLQPRKRVSPPSQMEKKPIIPAHAPIQQPRALLAKPSPMEQKPIIPAHAPILQPRASLAKPSPVEQKPIIPAHAPILQPRASLAKPSPVEQKPIIPAHAPILQPRASLAKPSPVEQKPIIPADAPILQSSRPMPLSCSQEPRLRNLPQWNKSQSSRPMPLSCSQEPRLRNLPQWNKSQSSRPMPLSCSLKILHCFLEKISH</sequence>
<feature type="region of interest" description="Disordered" evidence="1">
    <location>
        <begin position="1322"/>
        <end position="1384"/>
    </location>
</feature>
<keyword evidence="3" id="KW-1185">Reference proteome</keyword>
<dbReference type="PANTHER" id="PTHR12558">
    <property type="entry name" value="CELL DIVISION CYCLE 16,23,27"/>
    <property type="match status" value="1"/>
</dbReference>
<organism evidence="2 3">
    <name type="scientific">Candidatus Criblamydia sequanensis CRIB-18</name>
    <dbReference type="NCBI Taxonomy" id="1437425"/>
    <lineage>
        <taxon>Bacteria</taxon>
        <taxon>Pseudomonadati</taxon>
        <taxon>Chlamydiota</taxon>
        <taxon>Chlamydiia</taxon>
        <taxon>Parachlamydiales</taxon>
        <taxon>Candidatus Criblamydiaceae</taxon>
        <taxon>Candidatus Criblamydia</taxon>
    </lineage>
</organism>